<feature type="binding site" evidence="13">
    <location>
        <position position="326"/>
    </location>
    <ligand>
        <name>Zn(2+)</name>
        <dbReference type="ChEBI" id="CHEBI:29105"/>
        <note>catalytic</note>
    </ligand>
</feature>
<keyword evidence="5 13" id="KW-0479">Metal-binding</keyword>
<keyword evidence="9 13" id="KW-0694">RNA-binding</keyword>
<dbReference type="InterPro" id="IPR047246">
    <property type="entry name" value="ThrRS_anticodon"/>
</dbReference>
<keyword evidence="7 13" id="KW-0862">Zinc</keyword>
<dbReference type="InterPro" id="IPR045864">
    <property type="entry name" value="aa-tRNA-synth_II/BPL/LPL"/>
</dbReference>
<dbReference type="InterPro" id="IPR002320">
    <property type="entry name" value="Thr-tRNA-ligase_IIa"/>
</dbReference>
<evidence type="ECO:0000256" key="11">
    <source>
        <dbReference type="ARBA" id="ARBA00023146"/>
    </source>
</evidence>
<evidence type="ECO:0000256" key="12">
    <source>
        <dbReference type="ARBA" id="ARBA00049515"/>
    </source>
</evidence>
<feature type="binding site" evidence="13">
    <location>
        <position position="275"/>
    </location>
    <ligand>
        <name>Zn(2+)</name>
        <dbReference type="ChEBI" id="CHEBI:29105"/>
        <note>catalytic</note>
    </ligand>
</feature>
<dbReference type="Pfam" id="PF00587">
    <property type="entry name" value="tRNA-synt_2b"/>
    <property type="match status" value="1"/>
</dbReference>
<dbReference type="KEGG" id="mcr:MCFN_01510"/>
<evidence type="ECO:0000256" key="8">
    <source>
        <dbReference type="ARBA" id="ARBA00022840"/>
    </source>
</evidence>
<feature type="binding site" evidence="13">
    <location>
        <position position="456"/>
    </location>
    <ligand>
        <name>Zn(2+)</name>
        <dbReference type="ChEBI" id="CHEBI:29105"/>
        <note>catalytic</note>
    </ligand>
</feature>
<dbReference type="GO" id="GO:0005524">
    <property type="term" value="F:ATP binding"/>
    <property type="evidence" value="ECO:0007669"/>
    <property type="project" value="UniProtKB-UniRule"/>
</dbReference>
<dbReference type="AlphaFoldDB" id="A0A059XVT5"/>
<comment type="caution">
    <text evidence="13">Lacks conserved residue(s) required for the propagation of feature annotation.</text>
</comment>
<dbReference type="CDD" id="cd00860">
    <property type="entry name" value="ThrRS_anticodon"/>
    <property type="match status" value="1"/>
</dbReference>
<dbReference type="PANTHER" id="PTHR11451:SF56">
    <property type="entry name" value="THREONINE--TRNA LIGASE 1"/>
    <property type="match status" value="1"/>
</dbReference>
<reference evidence="15 16" key="1">
    <citation type="journal article" date="2014" name="Genome Announc.">
        <title>Complete Genome Sequence of the Bovine Mastitis Pathogen Mycoplasma californicum Strain ST-6T (ATCC 33461T).</title>
        <authorList>
            <person name="Calcutt M.J."/>
            <person name="Foecking M.F."/>
            <person name="Fox L.K."/>
        </authorList>
    </citation>
    <scope>NUCLEOTIDE SEQUENCE [LARGE SCALE GENOMIC DNA]</scope>
    <source>
        <strain evidence="15 16">ST-6</strain>
    </source>
</reference>
<evidence type="ECO:0000256" key="4">
    <source>
        <dbReference type="ARBA" id="ARBA00022598"/>
    </source>
</evidence>
<comment type="cofactor">
    <cofactor evidence="13">
        <name>Zn(2+)</name>
        <dbReference type="ChEBI" id="CHEBI:29105"/>
    </cofactor>
    <text evidence="13">Binds 1 zinc ion per subunit.</text>
</comment>
<keyword evidence="6 13" id="KW-0547">Nucleotide-binding</keyword>
<dbReference type="RefSeq" id="WP_038561521.1">
    <property type="nucleotide sequence ID" value="NZ_CP007521.1"/>
</dbReference>
<keyword evidence="4 13" id="KW-0436">Ligase</keyword>
<dbReference type="Gene3D" id="3.30.930.10">
    <property type="entry name" value="Bira Bifunctional Protein, Domain 2"/>
    <property type="match status" value="1"/>
</dbReference>
<dbReference type="eggNOG" id="COG0441">
    <property type="taxonomic scope" value="Bacteria"/>
</dbReference>
<dbReference type="Pfam" id="PF07973">
    <property type="entry name" value="tRNA_SAD"/>
    <property type="match status" value="1"/>
</dbReference>
<dbReference type="FunFam" id="3.40.50.800:FF:000001">
    <property type="entry name" value="Threonine--tRNA ligase"/>
    <property type="match status" value="1"/>
</dbReference>
<dbReference type="PRINTS" id="PR01047">
    <property type="entry name" value="TRNASYNTHTHR"/>
</dbReference>
<dbReference type="Gene3D" id="3.40.50.800">
    <property type="entry name" value="Anticodon-binding domain"/>
    <property type="match status" value="1"/>
</dbReference>
<dbReference type="Proteomes" id="UP000027088">
    <property type="component" value="Chromosome"/>
</dbReference>
<organism evidence="15 16">
    <name type="scientific">Mycoplasmopsis californica</name>
    <dbReference type="NCBI Taxonomy" id="2113"/>
    <lineage>
        <taxon>Bacteria</taxon>
        <taxon>Bacillati</taxon>
        <taxon>Mycoplasmatota</taxon>
        <taxon>Mycoplasmoidales</taxon>
        <taxon>Metamycoplasmataceae</taxon>
        <taxon>Mycoplasmopsis</taxon>
    </lineage>
</organism>
<keyword evidence="10 13" id="KW-0648">Protein biosynthesis</keyword>
<dbReference type="PANTHER" id="PTHR11451">
    <property type="entry name" value="THREONINE-TRNA LIGASE"/>
    <property type="match status" value="1"/>
</dbReference>
<evidence type="ECO:0000256" key="2">
    <source>
        <dbReference type="ARBA" id="ARBA00022490"/>
    </source>
</evidence>
<protein>
    <recommendedName>
        <fullName evidence="13">Threonine--tRNA ligase</fullName>
        <ecNumber evidence="13">6.1.1.3</ecNumber>
    </recommendedName>
    <alternativeName>
        <fullName evidence="13">Threonyl-tRNA synthetase</fullName>
        <shortName evidence="13">ThrRS</shortName>
    </alternativeName>
</protein>
<dbReference type="GO" id="GO:0004829">
    <property type="term" value="F:threonine-tRNA ligase activity"/>
    <property type="evidence" value="ECO:0007669"/>
    <property type="project" value="UniProtKB-UniRule"/>
</dbReference>
<keyword evidence="2 13" id="KW-0963">Cytoplasm</keyword>
<dbReference type="GO" id="GO:0046872">
    <property type="term" value="F:metal ion binding"/>
    <property type="evidence" value="ECO:0007669"/>
    <property type="project" value="UniProtKB-KW"/>
</dbReference>
<dbReference type="EMBL" id="CP007521">
    <property type="protein sequence ID" value="AIA29446.1"/>
    <property type="molecule type" value="Genomic_DNA"/>
</dbReference>
<dbReference type="InterPro" id="IPR006195">
    <property type="entry name" value="aa-tRNA-synth_II"/>
</dbReference>
<keyword evidence="3 13" id="KW-0820">tRNA-binding</keyword>
<dbReference type="Gene3D" id="3.30.54.20">
    <property type="match status" value="1"/>
</dbReference>
<proteinExistence type="inferred from homology"/>
<dbReference type="InterPro" id="IPR033728">
    <property type="entry name" value="ThrRS_core"/>
</dbReference>
<dbReference type="EC" id="6.1.1.3" evidence="13"/>
<comment type="subcellular location">
    <subcellularLocation>
        <location evidence="13">Cytoplasm</location>
    </subcellularLocation>
</comment>
<comment type="catalytic activity">
    <reaction evidence="12 13">
        <text>tRNA(Thr) + L-threonine + ATP = L-threonyl-tRNA(Thr) + AMP + diphosphate + H(+)</text>
        <dbReference type="Rhea" id="RHEA:24624"/>
        <dbReference type="Rhea" id="RHEA-COMP:9670"/>
        <dbReference type="Rhea" id="RHEA-COMP:9704"/>
        <dbReference type="ChEBI" id="CHEBI:15378"/>
        <dbReference type="ChEBI" id="CHEBI:30616"/>
        <dbReference type="ChEBI" id="CHEBI:33019"/>
        <dbReference type="ChEBI" id="CHEBI:57926"/>
        <dbReference type="ChEBI" id="CHEBI:78442"/>
        <dbReference type="ChEBI" id="CHEBI:78534"/>
        <dbReference type="ChEBI" id="CHEBI:456215"/>
        <dbReference type="EC" id="6.1.1.3"/>
    </reaction>
</comment>
<evidence type="ECO:0000256" key="5">
    <source>
        <dbReference type="ARBA" id="ARBA00022723"/>
    </source>
</evidence>
<dbReference type="InterPro" id="IPR018163">
    <property type="entry name" value="Thr/Ala-tRNA-synth_IIc_edit"/>
</dbReference>
<accession>A0A059XVT5</accession>
<evidence type="ECO:0000313" key="15">
    <source>
        <dbReference type="EMBL" id="AIA29446.1"/>
    </source>
</evidence>
<dbReference type="SUPFAM" id="SSF52954">
    <property type="entry name" value="Class II aaRS ABD-related"/>
    <property type="match status" value="1"/>
</dbReference>
<dbReference type="SMART" id="SM00863">
    <property type="entry name" value="tRNA_SAD"/>
    <property type="match status" value="1"/>
</dbReference>
<dbReference type="HAMAP" id="MF_00184">
    <property type="entry name" value="Thr_tRNA_synth"/>
    <property type="match status" value="1"/>
</dbReference>
<dbReference type="Gene3D" id="3.30.980.10">
    <property type="entry name" value="Threonyl-trna Synthetase, Chain A, domain 2"/>
    <property type="match status" value="1"/>
</dbReference>
<dbReference type="SUPFAM" id="SSF55681">
    <property type="entry name" value="Class II aaRS and biotin synthetases"/>
    <property type="match status" value="1"/>
</dbReference>
<dbReference type="GO" id="GO:0000049">
    <property type="term" value="F:tRNA binding"/>
    <property type="evidence" value="ECO:0007669"/>
    <property type="project" value="UniProtKB-KW"/>
</dbReference>
<evidence type="ECO:0000256" key="10">
    <source>
        <dbReference type="ARBA" id="ARBA00022917"/>
    </source>
</evidence>
<evidence type="ECO:0000313" key="16">
    <source>
        <dbReference type="Proteomes" id="UP000027088"/>
    </source>
</evidence>
<comment type="similarity">
    <text evidence="1 13">Belongs to the class-II aminoacyl-tRNA synthetase family.</text>
</comment>
<keyword evidence="16" id="KW-1185">Reference proteome</keyword>
<gene>
    <name evidence="13 15" type="primary">thrS</name>
    <name evidence="15" type="ORF">MCFN_01510</name>
</gene>
<evidence type="ECO:0000256" key="3">
    <source>
        <dbReference type="ARBA" id="ARBA00022555"/>
    </source>
</evidence>
<keyword evidence="8 13" id="KW-0067">ATP-binding</keyword>
<evidence type="ECO:0000259" key="14">
    <source>
        <dbReference type="PROSITE" id="PS50862"/>
    </source>
</evidence>
<dbReference type="NCBIfam" id="TIGR00418">
    <property type="entry name" value="thrS"/>
    <property type="match status" value="1"/>
</dbReference>
<sequence>MKIQVDKKLNHTCSHLLGAAVELLYPQVKLGFGPATQEGFYYDFEFAEVISDSEIAKIERLMKKLASRNLITVQISEDEYDFTDKPYKKELYDELKERGETITFYALQDPLNKEIVFKDLCAGGHVESTKKIKNFKLLSLAGAYWRGNSDNIQLTRIYGTAWETKEELDNYLAILQDRKERDHRKIGKDLKIFSMHQLTGQGLPIWLEDGMYIHNEIRNLVLKMDRKYGFTEVLTPHFGNEELYKISGHLAHYKDDMFAPIVVEKERLIPRPMTCPHHNICFGLEKRSYRDLPIRYSEQSQLYRYEKSGALTGLERVRGMLLTEGHLYVREDQIFDEIVRMYNQISETLKIFNIQISYISLSLRDPKDTQKYFNDENMWIKSEKMLKDALDSMNVQYQEMPGEAAFYGPKMDVQIHTALGHEVTVATIQLDFLQPMKFDLKYTDSTGNEARPVMIHRGLIGTYERFVAILLEQTKGVLPFWLAPKQITIIPVNLNDNLEYAKEIYEGLWSHNFRVKLDDRDERLNKKIREAQISKSKYQIILGENESKTKTISYRKYGETDTHTVSLDDFVMMLNKLRANYE</sequence>
<dbReference type="Pfam" id="PF03129">
    <property type="entry name" value="HGTP_anticodon"/>
    <property type="match status" value="1"/>
</dbReference>
<dbReference type="InterPro" id="IPR036621">
    <property type="entry name" value="Anticodon-bd_dom_sf"/>
</dbReference>
<evidence type="ECO:0000256" key="1">
    <source>
        <dbReference type="ARBA" id="ARBA00008226"/>
    </source>
</evidence>
<dbReference type="GO" id="GO:0005737">
    <property type="term" value="C:cytoplasm"/>
    <property type="evidence" value="ECO:0007669"/>
    <property type="project" value="UniProtKB-SubCell"/>
</dbReference>
<evidence type="ECO:0000256" key="6">
    <source>
        <dbReference type="ARBA" id="ARBA00022741"/>
    </source>
</evidence>
<dbReference type="SUPFAM" id="SSF55186">
    <property type="entry name" value="ThrRS/AlaRS common domain"/>
    <property type="match status" value="1"/>
</dbReference>
<evidence type="ECO:0000256" key="13">
    <source>
        <dbReference type="HAMAP-Rule" id="MF_00184"/>
    </source>
</evidence>
<evidence type="ECO:0000256" key="9">
    <source>
        <dbReference type="ARBA" id="ARBA00022884"/>
    </source>
</evidence>
<dbReference type="PROSITE" id="PS50862">
    <property type="entry name" value="AA_TRNA_LIGASE_II"/>
    <property type="match status" value="1"/>
</dbReference>
<dbReference type="InterPro" id="IPR002314">
    <property type="entry name" value="aa-tRNA-synt_IIb"/>
</dbReference>
<dbReference type="GO" id="GO:0006435">
    <property type="term" value="P:threonyl-tRNA aminoacylation"/>
    <property type="evidence" value="ECO:0007669"/>
    <property type="project" value="UniProtKB-UniRule"/>
</dbReference>
<feature type="domain" description="Aminoacyl-transfer RNA synthetases class-II family profile" evidence="14">
    <location>
        <begin position="209"/>
        <end position="479"/>
    </location>
</feature>
<keyword evidence="11 13" id="KW-0030">Aminoacyl-tRNA synthetase</keyword>
<dbReference type="CDD" id="cd00771">
    <property type="entry name" value="ThrRS_core"/>
    <property type="match status" value="1"/>
</dbReference>
<dbReference type="InterPro" id="IPR012947">
    <property type="entry name" value="tRNA_SAD"/>
</dbReference>
<name>A0A059XVT5_9BACT</name>
<comment type="subunit">
    <text evidence="13">Homodimer.</text>
</comment>
<evidence type="ECO:0000256" key="7">
    <source>
        <dbReference type="ARBA" id="ARBA00022833"/>
    </source>
</evidence>
<dbReference type="FunFam" id="3.30.930.10:FF:000002">
    <property type="entry name" value="Threonine--tRNA ligase"/>
    <property type="match status" value="1"/>
</dbReference>
<dbReference type="InterPro" id="IPR004154">
    <property type="entry name" value="Anticodon-bd"/>
</dbReference>